<feature type="binding site" evidence="14">
    <location>
        <position position="156"/>
    </location>
    <ligand>
        <name>thiamine diphosphate</name>
        <dbReference type="ChEBI" id="CHEBI:58937"/>
    </ligand>
</feature>
<dbReference type="AlphaFoldDB" id="A0A1M7TA61"/>
<dbReference type="Pfam" id="PF00456">
    <property type="entry name" value="Transketolase_N"/>
    <property type="match status" value="1"/>
</dbReference>
<dbReference type="InterPro" id="IPR005478">
    <property type="entry name" value="Transketolase_bac-like"/>
</dbReference>
<evidence type="ECO:0000256" key="9">
    <source>
        <dbReference type="ARBA" id="ARBA00023052"/>
    </source>
</evidence>
<evidence type="ECO:0000256" key="1">
    <source>
        <dbReference type="ARBA" id="ARBA00001913"/>
    </source>
</evidence>
<dbReference type="FunFam" id="3.40.50.920:FF:000003">
    <property type="entry name" value="Transketolase"/>
    <property type="match status" value="1"/>
</dbReference>
<organism evidence="19 20">
    <name type="scientific">Desulfovibrio litoralis DSM 11393</name>
    <dbReference type="NCBI Taxonomy" id="1121455"/>
    <lineage>
        <taxon>Bacteria</taxon>
        <taxon>Pseudomonadati</taxon>
        <taxon>Thermodesulfobacteriota</taxon>
        <taxon>Desulfovibrionia</taxon>
        <taxon>Desulfovibrionales</taxon>
        <taxon>Desulfovibrionaceae</taxon>
        <taxon>Desulfovibrio</taxon>
    </lineage>
</organism>
<feature type="binding site" evidence="13">
    <location>
        <position position="358"/>
    </location>
    <ligand>
        <name>substrate</name>
    </ligand>
</feature>
<protein>
    <recommendedName>
        <fullName evidence="5 11">Transketolase</fullName>
        <ecNumber evidence="5 11">2.2.1.1</ecNumber>
    </recommendedName>
</protein>
<dbReference type="InterPro" id="IPR033247">
    <property type="entry name" value="Transketolase_fam"/>
</dbReference>
<dbReference type="InterPro" id="IPR055152">
    <property type="entry name" value="Transketolase-like_C_2"/>
</dbReference>
<keyword evidence="17" id="KW-0106">Calcium</keyword>
<keyword evidence="9 14" id="KW-0786">Thiamine pyrophosphate</keyword>
<comment type="cofactor">
    <cofactor evidence="17">
        <name>Mg(2+)</name>
        <dbReference type="ChEBI" id="CHEBI:18420"/>
    </cofactor>
    <cofactor evidence="17">
        <name>Ca(2+)</name>
        <dbReference type="ChEBI" id="CHEBI:29108"/>
    </cofactor>
    <cofactor evidence="17">
        <name>Mn(2+)</name>
        <dbReference type="ChEBI" id="CHEBI:29035"/>
    </cofactor>
    <cofactor evidence="17">
        <name>Co(2+)</name>
        <dbReference type="ChEBI" id="CHEBI:48828"/>
    </cofactor>
    <text evidence="17">Binds 1 Mg(2+) ion per subunit. Can also utilize other divalent metal cations, such as Ca(2+), Mn(2+) and Co(2+).</text>
</comment>
<comment type="function">
    <text evidence="17">Catalyzes the transfer of a two-carbon ketol group from a ketose donor to an aldose acceptor, via a covalent intermediate with the cofactor thiamine pyrophosphate.</text>
</comment>
<evidence type="ECO:0000256" key="13">
    <source>
        <dbReference type="PIRSR" id="PIRSR605478-2"/>
    </source>
</evidence>
<sequence>MPYHKELANAIRALAIDAIEQSKSGHPGAPLGMADMATVLWHDVLVHNPKNPHWINRDRFVLSNGHASMLIYALLYLSGYDLTIDDIKNFRQFGSKTPGHPEFGLTPGVETTTGPLGQGLATAVGMALAEKLLAKEFNRPGFDLFNHNTYVFLGDGCLMEGISHEAASLAGTWGLNKLIALWDDNGISIEGNVKDWFTDNTPERFRAYGWNVIENVDGHDSTDIRKAISQATKNTNKPTLICCKTTIGYGSPNKAGTAATHGSPLGKDEALATKKQLGIEYPPFEIPAKILEKWNAAEKGATAEHDWNARFKAYTQEFPELAKELTRRLKAQLPDDFSNMMQNLIEQNAKSSDKPATRVASLNVLNAIAPKLPELLGGSADLSGSVGTCWKGSVTIKPETMSGNYLAYGVREFAMGAIMNGLALYGGFIPYAGTFLIFSDYAKNAIRLSALMKQRVIWVLTHDSIGVGEDGPTHQPIEQVASLRLIPNMQVWRPCDAVETVVAWKKSLERLNGPSCLALTRQGLEPMPRNSEQTKNIEKGAYILLDCSDPELIIIASGSEVNLAVQAAQNLNAEGRKVRVVSMPCAELFEAQPQNYKESVLPLKTRKRLAIEAASADWWTKYTGLDGKVIGMHSFGESAPADKLFKHFGFTVENVLKEAKALLNK</sequence>
<keyword evidence="7 15" id="KW-0479">Metal-binding</keyword>
<evidence type="ECO:0000256" key="4">
    <source>
        <dbReference type="ARBA" id="ARBA00011738"/>
    </source>
</evidence>
<feature type="binding site" evidence="13">
    <location>
        <position position="521"/>
    </location>
    <ligand>
        <name>substrate</name>
    </ligand>
</feature>
<feature type="binding site" evidence="14">
    <location>
        <position position="185"/>
    </location>
    <ligand>
        <name>thiamine diphosphate</name>
        <dbReference type="ChEBI" id="CHEBI:58937"/>
    </ligand>
</feature>
<dbReference type="NCBIfam" id="TIGR00232">
    <property type="entry name" value="tktlase_bact"/>
    <property type="match status" value="1"/>
</dbReference>
<dbReference type="Proteomes" id="UP000186469">
    <property type="component" value="Unassembled WGS sequence"/>
</dbReference>
<dbReference type="GO" id="GO:0005829">
    <property type="term" value="C:cytosol"/>
    <property type="evidence" value="ECO:0007669"/>
    <property type="project" value="TreeGrafter"/>
</dbReference>
<evidence type="ECO:0000256" key="12">
    <source>
        <dbReference type="PIRSR" id="PIRSR605478-1"/>
    </source>
</evidence>
<dbReference type="InterPro" id="IPR005475">
    <property type="entry name" value="Transketolase-like_Pyr-bd"/>
</dbReference>
<evidence type="ECO:0000256" key="8">
    <source>
        <dbReference type="ARBA" id="ARBA00022842"/>
    </source>
</evidence>
<feature type="binding site" evidence="13">
    <location>
        <position position="470"/>
    </location>
    <ligand>
        <name>substrate</name>
    </ligand>
</feature>
<dbReference type="PANTHER" id="PTHR43522">
    <property type="entry name" value="TRANSKETOLASE"/>
    <property type="match status" value="1"/>
</dbReference>
<dbReference type="SUPFAM" id="SSF52922">
    <property type="entry name" value="TK C-terminal domain-like"/>
    <property type="match status" value="1"/>
</dbReference>
<feature type="active site" description="Proton donor" evidence="12">
    <location>
        <position position="412"/>
    </location>
</feature>
<keyword evidence="8 15" id="KW-0460">Magnesium</keyword>
<comment type="catalytic activity">
    <reaction evidence="10 17">
        <text>D-sedoheptulose 7-phosphate + D-glyceraldehyde 3-phosphate = aldehydo-D-ribose 5-phosphate + D-xylulose 5-phosphate</text>
        <dbReference type="Rhea" id="RHEA:10508"/>
        <dbReference type="ChEBI" id="CHEBI:57483"/>
        <dbReference type="ChEBI" id="CHEBI:57737"/>
        <dbReference type="ChEBI" id="CHEBI:58273"/>
        <dbReference type="ChEBI" id="CHEBI:59776"/>
        <dbReference type="EC" id="2.2.1.1"/>
    </reaction>
</comment>
<comment type="cofactor">
    <cofactor evidence="14">
        <name>thiamine diphosphate</name>
        <dbReference type="ChEBI" id="CHEBI:58937"/>
    </cofactor>
    <text evidence="14">Binds 1 thiamine pyrophosphate per subunit. During the reaction, the substrate forms a covalent intermediate with the cofactor.</text>
</comment>
<comment type="subunit">
    <text evidence="4 17">Homodimer.</text>
</comment>
<feature type="site" description="Important for catalytic activity" evidence="16">
    <location>
        <position position="261"/>
    </location>
</feature>
<reference evidence="19 20" key="1">
    <citation type="submission" date="2016-12" db="EMBL/GenBank/DDBJ databases">
        <authorList>
            <person name="Song W.-J."/>
            <person name="Kurnit D.M."/>
        </authorList>
    </citation>
    <scope>NUCLEOTIDE SEQUENCE [LARGE SCALE GENOMIC DNA]</scope>
    <source>
        <strain evidence="19 20">DSM 11393</strain>
    </source>
</reference>
<dbReference type="InterPro" id="IPR020826">
    <property type="entry name" value="Transketolase_BS"/>
</dbReference>
<evidence type="ECO:0000256" key="17">
    <source>
        <dbReference type="RuleBase" id="RU004996"/>
    </source>
</evidence>
<dbReference type="InterPro" id="IPR049557">
    <property type="entry name" value="Transketolase_CS"/>
</dbReference>
<feature type="binding site" evidence="14">
    <location>
        <begin position="114"/>
        <end position="116"/>
    </location>
    <ligand>
        <name>thiamine diphosphate</name>
        <dbReference type="ChEBI" id="CHEBI:58937"/>
    </ligand>
</feature>
<dbReference type="FunFam" id="3.40.50.970:FF:000004">
    <property type="entry name" value="Transketolase"/>
    <property type="match status" value="1"/>
</dbReference>
<accession>A0A1M7TA61</accession>
<feature type="binding site" evidence="13">
    <location>
        <position position="474"/>
    </location>
    <ligand>
        <name>substrate</name>
    </ligand>
</feature>
<evidence type="ECO:0000256" key="7">
    <source>
        <dbReference type="ARBA" id="ARBA00022723"/>
    </source>
</evidence>
<evidence type="ECO:0000256" key="5">
    <source>
        <dbReference type="ARBA" id="ARBA00013152"/>
    </source>
</evidence>
<feature type="binding site" evidence="15">
    <location>
        <position position="185"/>
    </location>
    <ligand>
        <name>Mg(2+)</name>
        <dbReference type="ChEBI" id="CHEBI:18420"/>
    </ligand>
</feature>
<dbReference type="Gene3D" id="3.40.50.970">
    <property type="match status" value="2"/>
</dbReference>
<comment type="similarity">
    <text evidence="3 17">Belongs to the transketolase family.</text>
</comment>
<feature type="binding site" evidence="13">
    <location>
        <position position="26"/>
    </location>
    <ligand>
        <name>substrate</name>
    </ligand>
</feature>
<keyword evidence="6 17" id="KW-0808">Transferase</keyword>
<comment type="cofactor">
    <cofactor evidence="1">
        <name>Ca(2+)</name>
        <dbReference type="ChEBI" id="CHEBI:29108"/>
    </cofactor>
</comment>
<dbReference type="CDD" id="cd02012">
    <property type="entry name" value="TPP_TK"/>
    <property type="match status" value="1"/>
</dbReference>
<feature type="domain" description="Transketolase-like pyrimidine-binding" evidence="18">
    <location>
        <begin position="355"/>
        <end position="527"/>
    </location>
</feature>
<evidence type="ECO:0000313" key="19">
    <source>
        <dbReference type="EMBL" id="SHN67593.1"/>
    </source>
</evidence>
<dbReference type="EMBL" id="FRDI01000009">
    <property type="protein sequence ID" value="SHN67593.1"/>
    <property type="molecule type" value="Genomic_DNA"/>
</dbReference>
<feature type="binding site" evidence="13">
    <location>
        <position position="385"/>
    </location>
    <ligand>
        <name>substrate</name>
    </ligand>
</feature>
<comment type="cofactor">
    <cofactor evidence="15">
        <name>Mg(2+)</name>
        <dbReference type="ChEBI" id="CHEBI:18420"/>
    </cofactor>
    <text evidence="15">Binds 1 Mg(2+) ion per subunit. Can also utilize other divalent metal cations, such as Ca(2+), Mn(2+) and Co(2+).</text>
</comment>
<feature type="site" description="Important for catalytic activity" evidence="16">
    <location>
        <position position="26"/>
    </location>
</feature>
<dbReference type="Gene3D" id="3.40.50.920">
    <property type="match status" value="1"/>
</dbReference>
<evidence type="ECO:0000256" key="15">
    <source>
        <dbReference type="PIRSR" id="PIRSR605478-4"/>
    </source>
</evidence>
<feature type="binding site" evidence="14">
    <location>
        <position position="66"/>
    </location>
    <ligand>
        <name>thiamine diphosphate</name>
        <dbReference type="ChEBI" id="CHEBI:58937"/>
    </ligand>
</feature>
<gene>
    <name evidence="19" type="ORF">SAMN02745728_01766</name>
</gene>
<dbReference type="PROSITE" id="PS00802">
    <property type="entry name" value="TRANSKETOLASE_2"/>
    <property type="match status" value="1"/>
</dbReference>
<feature type="binding site" evidence="13">
    <location>
        <position position="462"/>
    </location>
    <ligand>
        <name>substrate</name>
    </ligand>
</feature>
<evidence type="ECO:0000256" key="3">
    <source>
        <dbReference type="ARBA" id="ARBA00007131"/>
    </source>
</evidence>
<name>A0A1M7TA61_9BACT</name>
<evidence type="ECO:0000313" key="20">
    <source>
        <dbReference type="Proteomes" id="UP000186469"/>
    </source>
</evidence>
<dbReference type="SMART" id="SM00861">
    <property type="entry name" value="Transket_pyr"/>
    <property type="match status" value="1"/>
</dbReference>
<comment type="cofactor">
    <cofactor evidence="2">
        <name>Co(2+)</name>
        <dbReference type="ChEBI" id="CHEBI:48828"/>
    </cofactor>
</comment>
<dbReference type="PROSITE" id="PS00801">
    <property type="entry name" value="TRANSKETOLASE_1"/>
    <property type="match status" value="1"/>
</dbReference>
<evidence type="ECO:0000256" key="10">
    <source>
        <dbReference type="ARBA" id="ARBA00049473"/>
    </source>
</evidence>
<dbReference type="EC" id="2.2.1.1" evidence="5 11"/>
<dbReference type="STRING" id="1121455.SAMN02745728_01766"/>
<proteinExistence type="inferred from homology"/>
<dbReference type="CDD" id="cd07033">
    <property type="entry name" value="TPP_PYR_DXS_TK_like"/>
    <property type="match status" value="1"/>
</dbReference>
<evidence type="ECO:0000256" key="16">
    <source>
        <dbReference type="PIRSR" id="PIRSR605478-5"/>
    </source>
</evidence>
<feature type="binding site" evidence="14">
    <location>
        <position position="261"/>
    </location>
    <ligand>
        <name>thiamine diphosphate</name>
        <dbReference type="ChEBI" id="CHEBI:58937"/>
    </ligand>
</feature>
<evidence type="ECO:0000256" key="14">
    <source>
        <dbReference type="PIRSR" id="PIRSR605478-3"/>
    </source>
</evidence>
<feature type="binding site" evidence="13">
    <location>
        <position position="261"/>
    </location>
    <ligand>
        <name>substrate</name>
    </ligand>
</feature>
<dbReference type="Pfam" id="PF22613">
    <property type="entry name" value="Transketolase_C_1"/>
    <property type="match status" value="1"/>
</dbReference>
<dbReference type="FunFam" id="3.40.50.970:FF:000003">
    <property type="entry name" value="Transketolase"/>
    <property type="match status" value="1"/>
</dbReference>
<keyword evidence="20" id="KW-1185">Reference proteome</keyword>
<evidence type="ECO:0000256" key="2">
    <source>
        <dbReference type="ARBA" id="ARBA00001941"/>
    </source>
</evidence>
<dbReference type="InterPro" id="IPR029061">
    <property type="entry name" value="THDP-binding"/>
</dbReference>
<evidence type="ECO:0000256" key="11">
    <source>
        <dbReference type="NCBIfam" id="TIGR00232"/>
    </source>
</evidence>
<dbReference type="GO" id="GO:0046872">
    <property type="term" value="F:metal ion binding"/>
    <property type="evidence" value="ECO:0007669"/>
    <property type="project" value="UniProtKB-KW"/>
</dbReference>
<dbReference type="OrthoDB" id="8732661at2"/>
<dbReference type="PANTHER" id="PTHR43522:SF2">
    <property type="entry name" value="TRANSKETOLASE 1-RELATED"/>
    <property type="match status" value="1"/>
</dbReference>
<feature type="binding site" evidence="14">
    <location>
        <position position="438"/>
    </location>
    <ligand>
        <name>thiamine diphosphate</name>
        <dbReference type="ChEBI" id="CHEBI:58937"/>
    </ligand>
</feature>
<feature type="binding site" evidence="15">
    <location>
        <position position="155"/>
    </location>
    <ligand>
        <name>Mg(2+)</name>
        <dbReference type="ChEBI" id="CHEBI:18420"/>
    </ligand>
</feature>
<feature type="binding site" evidence="15">
    <location>
        <position position="187"/>
    </location>
    <ligand>
        <name>Mg(2+)</name>
        <dbReference type="ChEBI" id="CHEBI:18420"/>
    </ligand>
</feature>
<dbReference type="SUPFAM" id="SSF52518">
    <property type="entry name" value="Thiamin diphosphate-binding fold (THDP-binding)"/>
    <property type="match status" value="2"/>
</dbReference>
<evidence type="ECO:0000256" key="6">
    <source>
        <dbReference type="ARBA" id="ARBA00022679"/>
    </source>
</evidence>
<dbReference type="InterPro" id="IPR009014">
    <property type="entry name" value="Transketo_C/PFOR_II"/>
</dbReference>
<dbReference type="InterPro" id="IPR005474">
    <property type="entry name" value="Transketolase_N"/>
</dbReference>
<dbReference type="GO" id="GO:0004802">
    <property type="term" value="F:transketolase activity"/>
    <property type="evidence" value="ECO:0007669"/>
    <property type="project" value="UniProtKB-UniRule"/>
</dbReference>
<dbReference type="GO" id="GO:0009052">
    <property type="term" value="P:pentose-phosphate shunt, non-oxidative branch"/>
    <property type="evidence" value="ECO:0007669"/>
    <property type="project" value="UniProtKB-ARBA"/>
</dbReference>
<evidence type="ECO:0000259" key="18">
    <source>
        <dbReference type="SMART" id="SM00861"/>
    </source>
</evidence>
<dbReference type="Pfam" id="PF02779">
    <property type="entry name" value="Transket_pyr"/>
    <property type="match status" value="1"/>
</dbReference>